<dbReference type="AlphaFoldDB" id="A0A8H8DDS0"/>
<sequence>MRRQSTITTTPARGVRPVRKDAFPYLDTREITSCLLECDFNVSLELVAKPTSEFVIGLYTHFLETFMGIDNIYERAKEQARRRLEGIKNKGNDAADDDQNGGTNIEEENEIEPSPTDEILTLFRCCRKFFQNIGVDDLALLDLTRPEALSTKRLLSAVVNYLRFRENISSEYENLAEEADATTTRIQQLQDENEARVSQINELQRRLKYEDDGRSDVPRHELQHVYNYNRKLESKLRQLKATQERLTKQHDDYKTEKSNLANQLYDIGYLCDETTGEIENLKSFKEKDIGQLTTIVNDLDKEAEGLIKTFVTFDKQFQNLGKTLDTIQVNELSINTLIRAAEDISRQLTKDESDVFNIRQHNDKLQGITRESNDLAKQIQTRSEQLAKYEKKYRDLEEQYTKKYETLSQKLKQTNEALDEVMQLNAERNEENKRTHKLIAKIKQETDDIISNFEKEVKSKEAQLAQLKYLLTSYMERLSKTFSKQSIEVDS</sequence>
<gene>
    <name evidence="16" type="ORF">I9W82_002081</name>
</gene>
<keyword evidence="4" id="KW-0158">Chromosome</keyword>
<dbReference type="GO" id="GO:0051315">
    <property type="term" value="P:attachment of mitotic spindle microtubules to kinetochore"/>
    <property type="evidence" value="ECO:0007669"/>
    <property type="project" value="TreeGrafter"/>
</dbReference>
<dbReference type="GO" id="GO:0005634">
    <property type="term" value="C:nucleus"/>
    <property type="evidence" value="ECO:0007669"/>
    <property type="project" value="UniProtKB-SubCell"/>
</dbReference>
<dbReference type="GeneID" id="93650710"/>
<dbReference type="RefSeq" id="XP_067549317.1">
    <property type="nucleotide sequence ID" value="XM_067690898.1"/>
</dbReference>
<dbReference type="InterPro" id="IPR038275">
    <property type="entry name" value="Nuf2_N_sf"/>
</dbReference>
<comment type="subcellular location">
    <subcellularLocation>
        <location evidence="2">Chromosome</location>
        <location evidence="2">Centromere</location>
        <location evidence="2">Kinetochore</location>
    </subcellularLocation>
    <subcellularLocation>
        <location evidence="1">Nucleus</location>
    </subcellularLocation>
</comment>
<reference evidence="16 17" key="1">
    <citation type="submission" date="2020-12" db="EMBL/GenBank/DDBJ databases">
        <title>Effect of drift, selection, and recombination on the evolution of hybrid genomes in Candida yeast pathogens.</title>
        <authorList>
            <person name="Mixao V."/>
            <person name="Ksiezopolska E."/>
            <person name="Saus E."/>
            <person name="Boekhout T."/>
            <person name="Gacser A."/>
            <person name="Gabaldon T."/>
        </authorList>
    </citation>
    <scope>NUCLEOTIDE SEQUENCE [LARGE SCALE GENOMIC DNA]</scope>
    <source>
        <strain evidence="16 17">BP57</strain>
    </source>
</reference>
<keyword evidence="9" id="KW-0539">Nucleus</keyword>
<evidence type="ECO:0000256" key="6">
    <source>
        <dbReference type="ARBA" id="ARBA00022776"/>
    </source>
</evidence>
<evidence type="ECO:0000256" key="1">
    <source>
        <dbReference type="ARBA" id="ARBA00004123"/>
    </source>
</evidence>
<keyword evidence="17" id="KW-1185">Reference proteome</keyword>
<dbReference type="GO" id="GO:0045132">
    <property type="term" value="P:meiotic chromosome segregation"/>
    <property type="evidence" value="ECO:0007669"/>
    <property type="project" value="TreeGrafter"/>
</dbReference>
<feature type="domain" description="Nuf2 DHR10-like" evidence="15">
    <location>
        <begin position="314"/>
        <end position="415"/>
    </location>
</feature>
<dbReference type="InterPro" id="IPR041112">
    <property type="entry name" value="Nuf2_DHR10-like"/>
</dbReference>
<dbReference type="PANTHER" id="PTHR21650">
    <property type="entry name" value="MEMBRALIN/KINETOCHORE PROTEIN NUF2"/>
    <property type="match status" value="1"/>
</dbReference>
<name>A0A8H8DDS0_9ASCO</name>
<feature type="coiled-coil region" evidence="12">
    <location>
        <begin position="358"/>
        <end position="470"/>
    </location>
</feature>
<dbReference type="Pfam" id="PF03800">
    <property type="entry name" value="Nuf2"/>
    <property type="match status" value="1"/>
</dbReference>
<evidence type="ECO:0000256" key="11">
    <source>
        <dbReference type="ARBA" id="ARBA00023328"/>
    </source>
</evidence>
<organism evidence="16 17">
    <name type="scientific">Candida metapsilosis</name>
    <dbReference type="NCBI Taxonomy" id="273372"/>
    <lineage>
        <taxon>Eukaryota</taxon>
        <taxon>Fungi</taxon>
        <taxon>Dikarya</taxon>
        <taxon>Ascomycota</taxon>
        <taxon>Saccharomycotina</taxon>
        <taxon>Pichiomycetes</taxon>
        <taxon>Debaryomycetaceae</taxon>
        <taxon>Candida/Lodderomyces clade</taxon>
        <taxon>Candida</taxon>
    </lineage>
</organism>
<keyword evidence="5" id="KW-0132">Cell division</keyword>
<evidence type="ECO:0000256" key="13">
    <source>
        <dbReference type="SAM" id="MobiDB-lite"/>
    </source>
</evidence>
<evidence type="ECO:0000256" key="2">
    <source>
        <dbReference type="ARBA" id="ARBA00004629"/>
    </source>
</evidence>
<dbReference type="PANTHER" id="PTHR21650:SF2">
    <property type="entry name" value="KINETOCHORE PROTEIN NUF2"/>
    <property type="match status" value="1"/>
</dbReference>
<feature type="region of interest" description="Disordered" evidence="13">
    <location>
        <begin position="87"/>
        <end position="113"/>
    </location>
</feature>
<feature type="domain" description="Kinetochore protein Nuf2 N-terminal" evidence="14">
    <location>
        <begin position="20"/>
        <end position="179"/>
    </location>
</feature>
<dbReference type="EMBL" id="JAEOAQ010000002">
    <property type="protein sequence ID" value="KAG5420201.1"/>
    <property type="molecule type" value="Genomic_DNA"/>
</dbReference>
<dbReference type="GO" id="GO:0051301">
    <property type="term" value="P:cell division"/>
    <property type="evidence" value="ECO:0007669"/>
    <property type="project" value="UniProtKB-KW"/>
</dbReference>
<keyword evidence="10" id="KW-0131">Cell cycle</keyword>
<feature type="compositionally biased region" description="Acidic residues" evidence="13">
    <location>
        <begin position="94"/>
        <end position="111"/>
    </location>
</feature>
<dbReference type="Pfam" id="PF18595">
    <property type="entry name" value="Nuf2_DHR10-like"/>
    <property type="match status" value="1"/>
</dbReference>
<evidence type="ECO:0000259" key="15">
    <source>
        <dbReference type="Pfam" id="PF18595"/>
    </source>
</evidence>
<comment type="caution">
    <text evidence="16">The sequence shown here is derived from an EMBL/GenBank/DDBJ whole genome shotgun (WGS) entry which is preliminary data.</text>
</comment>
<keyword evidence="7" id="KW-0995">Kinetochore</keyword>
<evidence type="ECO:0000259" key="14">
    <source>
        <dbReference type="Pfam" id="PF03800"/>
    </source>
</evidence>
<dbReference type="GO" id="GO:0031262">
    <property type="term" value="C:Ndc80 complex"/>
    <property type="evidence" value="ECO:0007669"/>
    <property type="project" value="InterPro"/>
</dbReference>
<comment type="similarity">
    <text evidence="3">Belongs to the NUF2 family.</text>
</comment>
<feature type="coiled-coil region" evidence="12">
    <location>
        <begin position="165"/>
        <end position="263"/>
    </location>
</feature>
<evidence type="ECO:0000256" key="10">
    <source>
        <dbReference type="ARBA" id="ARBA00023306"/>
    </source>
</evidence>
<evidence type="ECO:0000256" key="5">
    <source>
        <dbReference type="ARBA" id="ARBA00022618"/>
    </source>
</evidence>
<dbReference type="GO" id="GO:0007052">
    <property type="term" value="P:mitotic spindle organization"/>
    <property type="evidence" value="ECO:0007669"/>
    <property type="project" value="TreeGrafter"/>
</dbReference>
<proteinExistence type="inferred from homology"/>
<evidence type="ECO:0000256" key="7">
    <source>
        <dbReference type="ARBA" id="ARBA00022838"/>
    </source>
</evidence>
<keyword evidence="8 12" id="KW-0175">Coiled coil</keyword>
<evidence type="ECO:0000256" key="9">
    <source>
        <dbReference type="ARBA" id="ARBA00023242"/>
    </source>
</evidence>
<keyword evidence="11" id="KW-0137">Centromere</keyword>
<evidence type="ECO:0000256" key="4">
    <source>
        <dbReference type="ARBA" id="ARBA00022454"/>
    </source>
</evidence>
<dbReference type="Proteomes" id="UP000669133">
    <property type="component" value="Unassembled WGS sequence"/>
</dbReference>
<dbReference type="InterPro" id="IPR005549">
    <property type="entry name" value="Kinetochore_Nuf2_N"/>
</dbReference>
<dbReference type="GO" id="GO:0044877">
    <property type="term" value="F:protein-containing complex binding"/>
    <property type="evidence" value="ECO:0007669"/>
    <property type="project" value="TreeGrafter"/>
</dbReference>
<evidence type="ECO:0000256" key="12">
    <source>
        <dbReference type="SAM" id="Coils"/>
    </source>
</evidence>
<evidence type="ECO:0000256" key="3">
    <source>
        <dbReference type="ARBA" id="ARBA00005498"/>
    </source>
</evidence>
<dbReference type="Gene3D" id="1.10.418.60">
    <property type="entry name" value="Ncd80 complex, Nuf2 subunit"/>
    <property type="match status" value="1"/>
</dbReference>
<evidence type="ECO:0000256" key="8">
    <source>
        <dbReference type="ARBA" id="ARBA00023054"/>
    </source>
</evidence>
<keyword evidence="6" id="KW-0498">Mitosis</keyword>
<dbReference type="OrthoDB" id="8194677at2759"/>
<dbReference type="GO" id="GO:0051383">
    <property type="term" value="P:kinetochore organization"/>
    <property type="evidence" value="ECO:0007669"/>
    <property type="project" value="TreeGrafter"/>
</dbReference>
<evidence type="ECO:0000313" key="17">
    <source>
        <dbReference type="Proteomes" id="UP000669133"/>
    </source>
</evidence>
<accession>A0A8H8DDS0</accession>
<protein>
    <submittedName>
        <fullName evidence="16">NUF2</fullName>
    </submittedName>
</protein>
<evidence type="ECO:0000313" key="16">
    <source>
        <dbReference type="EMBL" id="KAG5420201.1"/>
    </source>
</evidence>